<organism evidence="1 2">
    <name type="scientific">Mya arenaria</name>
    <name type="common">Soft-shell clam</name>
    <dbReference type="NCBI Taxonomy" id="6604"/>
    <lineage>
        <taxon>Eukaryota</taxon>
        <taxon>Metazoa</taxon>
        <taxon>Spiralia</taxon>
        <taxon>Lophotrochozoa</taxon>
        <taxon>Mollusca</taxon>
        <taxon>Bivalvia</taxon>
        <taxon>Autobranchia</taxon>
        <taxon>Heteroconchia</taxon>
        <taxon>Euheterodonta</taxon>
        <taxon>Imparidentia</taxon>
        <taxon>Neoheterodontei</taxon>
        <taxon>Myida</taxon>
        <taxon>Myoidea</taxon>
        <taxon>Myidae</taxon>
        <taxon>Mya</taxon>
    </lineage>
</organism>
<protein>
    <submittedName>
        <fullName evidence="1">Uncharacterized protein</fullName>
    </submittedName>
</protein>
<evidence type="ECO:0000313" key="1">
    <source>
        <dbReference type="EMBL" id="WAR25333.1"/>
    </source>
</evidence>
<keyword evidence="2" id="KW-1185">Reference proteome</keyword>
<accession>A0ABY7FSY3</accession>
<sequence>MPVVKELLPNVEMVHYWTDSPSSQYRNSDVFHLVTQHQEMFGVDASWDYFDAGHERVLVRFGKGQLMSQKTSCYCDVCMEEPCNTWTIHELNGNTDATHNKDIASYITKGNYVVAIYDDDWYIGQVIDTDVSDEAAEINFMTKNVLRGKVQFSWPSRKDVLWVESNKIVMEVKEPAPADRFRRFFTLSCAELDEIR</sequence>
<feature type="non-terminal residue" evidence="1">
    <location>
        <position position="196"/>
    </location>
</feature>
<dbReference type="PANTHER" id="PTHR46601">
    <property type="entry name" value="ULP_PROTEASE DOMAIN-CONTAINING PROTEIN"/>
    <property type="match status" value="1"/>
</dbReference>
<dbReference type="EMBL" id="CP111025">
    <property type="protein sequence ID" value="WAR25333.1"/>
    <property type="molecule type" value="Genomic_DNA"/>
</dbReference>
<gene>
    <name evidence="1" type="ORF">MAR_011037</name>
</gene>
<evidence type="ECO:0000313" key="2">
    <source>
        <dbReference type="Proteomes" id="UP001164746"/>
    </source>
</evidence>
<reference evidence="1" key="1">
    <citation type="submission" date="2022-11" db="EMBL/GenBank/DDBJ databases">
        <title>Centuries of genome instability and evolution in soft-shell clam transmissible cancer (bioRxiv).</title>
        <authorList>
            <person name="Hart S.F.M."/>
            <person name="Yonemitsu M.A."/>
            <person name="Giersch R.M."/>
            <person name="Beal B.F."/>
            <person name="Arriagada G."/>
            <person name="Davis B.W."/>
            <person name="Ostrander E.A."/>
            <person name="Goff S.P."/>
            <person name="Metzger M.J."/>
        </authorList>
    </citation>
    <scope>NUCLEOTIDE SEQUENCE</scope>
    <source>
        <strain evidence="1">MELC-2E11</strain>
        <tissue evidence="1">Siphon/mantle</tissue>
    </source>
</reference>
<proteinExistence type="predicted"/>
<name>A0ABY7FSY3_MYAAR</name>
<dbReference type="PANTHER" id="PTHR46601:SF1">
    <property type="entry name" value="ADF-H DOMAIN-CONTAINING PROTEIN"/>
    <property type="match status" value="1"/>
</dbReference>
<dbReference type="Proteomes" id="UP001164746">
    <property type="component" value="Chromosome 14"/>
</dbReference>